<gene>
    <name evidence="2" type="ORF">HGA15_09190</name>
</gene>
<comment type="caution">
    <text evidence="2">The sequence shown here is derived from an EMBL/GenBank/DDBJ whole genome shotgun (WGS) entry which is preliminary data.</text>
</comment>
<feature type="compositionally biased region" description="Basic and acidic residues" evidence="1">
    <location>
        <begin position="61"/>
        <end position="70"/>
    </location>
</feature>
<evidence type="ECO:0000256" key="1">
    <source>
        <dbReference type="SAM" id="MobiDB-lite"/>
    </source>
</evidence>
<dbReference type="AlphaFoldDB" id="A0A846Y9T2"/>
<feature type="compositionally biased region" description="Basic residues" evidence="1">
    <location>
        <begin position="51"/>
        <end position="60"/>
    </location>
</feature>
<dbReference type="EMBL" id="JAAXOT010000003">
    <property type="protein sequence ID" value="NKY56326.1"/>
    <property type="molecule type" value="Genomic_DNA"/>
</dbReference>
<proteinExistence type="predicted"/>
<dbReference type="Proteomes" id="UP000570678">
    <property type="component" value="Unassembled WGS sequence"/>
</dbReference>
<sequence>MRVLIQFYRVKLAPPGAIGVTLAVRPVTVSVAMVTLTSPAPDGPQVEHSRSVRRSARPQRRSREIVHICG</sequence>
<keyword evidence="3" id="KW-1185">Reference proteome</keyword>
<feature type="region of interest" description="Disordered" evidence="1">
    <location>
        <begin position="38"/>
        <end position="70"/>
    </location>
</feature>
<accession>A0A846Y9T2</accession>
<reference evidence="2 3" key="1">
    <citation type="submission" date="2020-04" db="EMBL/GenBank/DDBJ databases">
        <title>MicrobeNet Type strains.</title>
        <authorList>
            <person name="Nicholson A.C."/>
        </authorList>
    </citation>
    <scope>NUCLEOTIDE SEQUENCE [LARGE SCALE GENOMIC DNA]</scope>
    <source>
        <strain evidence="2 3">JCM 3332</strain>
    </source>
</reference>
<protein>
    <submittedName>
        <fullName evidence="2">Uncharacterized protein</fullName>
    </submittedName>
</protein>
<organism evidence="2 3">
    <name type="scientific">Nocardia flavorosea</name>
    <dbReference type="NCBI Taxonomy" id="53429"/>
    <lineage>
        <taxon>Bacteria</taxon>
        <taxon>Bacillati</taxon>
        <taxon>Actinomycetota</taxon>
        <taxon>Actinomycetes</taxon>
        <taxon>Mycobacteriales</taxon>
        <taxon>Nocardiaceae</taxon>
        <taxon>Nocardia</taxon>
    </lineage>
</organism>
<name>A0A846Y9T2_9NOCA</name>
<evidence type="ECO:0000313" key="2">
    <source>
        <dbReference type="EMBL" id="NKY56326.1"/>
    </source>
</evidence>
<dbReference type="RefSeq" id="WP_157116233.1">
    <property type="nucleotide sequence ID" value="NZ_JAAXOT010000003.1"/>
</dbReference>
<evidence type="ECO:0000313" key="3">
    <source>
        <dbReference type="Proteomes" id="UP000570678"/>
    </source>
</evidence>